<evidence type="ECO:0000313" key="1">
    <source>
        <dbReference type="EMBL" id="MBF4766447.1"/>
    </source>
</evidence>
<comment type="caution">
    <text evidence="1">The sequence shown here is derived from an EMBL/GenBank/DDBJ whole genome shotgun (WGS) entry which is preliminary data.</text>
</comment>
<gene>
    <name evidence="1" type="ORF">ISU10_01545</name>
</gene>
<dbReference type="AlphaFoldDB" id="A0A930VKX8"/>
<protein>
    <submittedName>
        <fullName evidence="1">DUF2064 domain-containing protein</fullName>
    </submittedName>
</protein>
<dbReference type="Proteomes" id="UP000660668">
    <property type="component" value="Unassembled WGS sequence"/>
</dbReference>
<keyword evidence="2" id="KW-1185">Reference proteome</keyword>
<dbReference type="Gene3D" id="3.90.550.10">
    <property type="entry name" value="Spore Coat Polysaccharide Biosynthesis Protein SpsA, Chain A"/>
    <property type="match status" value="1"/>
</dbReference>
<dbReference type="Pfam" id="PF09837">
    <property type="entry name" value="DUF2064"/>
    <property type="match status" value="1"/>
</dbReference>
<dbReference type="PANTHER" id="PTHR36529:SF1">
    <property type="entry name" value="GLYCOSYLTRANSFERASE"/>
    <property type="match status" value="1"/>
</dbReference>
<dbReference type="InterPro" id="IPR029044">
    <property type="entry name" value="Nucleotide-diphossugar_trans"/>
</dbReference>
<dbReference type="PANTHER" id="PTHR36529">
    <property type="entry name" value="SLL1095 PROTEIN"/>
    <property type="match status" value="1"/>
</dbReference>
<name>A0A930VKX8_9ACTN</name>
<dbReference type="EMBL" id="JADKPO010000001">
    <property type="protein sequence ID" value="MBF4766447.1"/>
    <property type="molecule type" value="Genomic_DNA"/>
</dbReference>
<dbReference type="RefSeq" id="WP_194694572.1">
    <property type="nucleotide sequence ID" value="NZ_JADKPO010000001.1"/>
</dbReference>
<organism evidence="1 2">
    <name type="scientific">Nocardioides agariphilus</name>
    <dbReference type="NCBI Taxonomy" id="433664"/>
    <lineage>
        <taxon>Bacteria</taxon>
        <taxon>Bacillati</taxon>
        <taxon>Actinomycetota</taxon>
        <taxon>Actinomycetes</taxon>
        <taxon>Propionibacteriales</taxon>
        <taxon>Nocardioidaceae</taxon>
        <taxon>Nocardioides</taxon>
    </lineage>
</organism>
<sequence>MTPRLLVVAKAPVAGLVKTRLGAEVGMERAAELAAAALLDTLRTCTATVGAERCRLALHGDLTEAVDGRRLLAALVGWRIHPQRGHGLGDRLAAAHLDLADEAPGPVVQVGMDTPQVTADLLGHVIDGLADHDAVLGDAEDGGWWVLGLADPRKATVLRAVPMSTPTTGIDTRRALEAAGLSVGRTAVLDDVDTAVDAASVVAECPDDSAFARLWSGMQVRAR</sequence>
<proteinExistence type="predicted"/>
<dbReference type="SUPFAM" id="SSF53448">
    <property type="entry name" value="Nucleotide-diphospho-sugar transferases"/>
    <property type="match status" value="1"/>
</dbReference>
<reference evidence="1" key="1">
    <citation type="submission" date="2020-11" db="EMBL/GenBank/DDBJ databases">
        <title>Nocardioides cynanchi sp. nov., isolated from soil of rhizosphere of Cynanchum wilfordii.</title>
        <authorList>
            <person name="Lee J.-S."/>
            <person name="Suh M.K."/>
            <person name="Kim J.-S."/>
        </authorList>
    </citation>
    <scope>NUCLEOTIDE SEQUENCE</scope>
    <source>
        <strain evidence="1">KCTC 19276</strain>
    </source>
</reference>
<evidence type="ECO:0000313" key="2">
    <source>
        <dbReference type="Proteomes" id="UP000660668"/>
    </source>
</evidence>
<accession>A0A930VKX8</accession>
<dbReference type="InterPro" id="IPR018641">
    <property type="entry name" value="Trfase_1_rSAM/seldom-assoc"/>
</dbReference>